<keyword evidence="1" id="KW-1133">Transmembrane helix</keyword>
<keyword evidence="1" id="KW-0472">Membrane</keyword>
<accession>A0ABS1CD16</accession>
<organism evidence="2 3">
    <name type="scientific">Thiohalocapsa halophila</name>
    <dbReference type="NCBI Taxonomy" id="69359"/>
    <lineage>
        <taxon>Bacteria</taxon>
        <taxon>Pseudomonadati</taxon>
        <taxon>Pseudomonadota</taxon>
        <taxon>Gammaproteobacteria</taxon>
        <taxon>Chromatiales</taxon>
        <taxon>Chromatiaceae</taxon>
        <taxon>Thiohalocapsa</taxon>
    </lineage>
</organism>
<comment type="caution">
    <text evidence="2">The sequence shown here is derived from an EMBL/GenBank/DDBJ whole genome shotgun (WGS) entry which is preliminary data.</text>
</comment>
<evidence type="ECO:0000313" key="2">
    <source>
        <dbReference type="EMBL" id="MBK1629770.1"/>
    </source>
</evidence>
<protein>
    <submittedName>
        <fullName evidence="2">Uncharacterized protein</fullName>
    </submittedName>
</protein>
<gene>
    <name evidence="2" type="ORF">CKO31_03240</name>
</gene>
<evidence type="ECO:0000313" key="3">
    <source>
        <dbReference type="Proteomes" id="UP000748752"/>
    </source>
</evidence>
<sequence>MNRRNFPTIALAVSVPLLLIVVFGGGPTPVETRVPLLALLLVSELGLIINAVGAYFGIAMVRERPRPRGAVLRLAASLLLALSFGANLLAYWPG</sequence>
<keyword evidence="3" id="KW-1185">Reference proteome</keyword>
<feature type="transmembrane region" description="Helical" evidence="1">
    <location>
        <begin position="34"/>
        <end position="58"/>
    </location>
</feature>
<dbReference type="Proteomes" id="UP000748752">
    <property type="component" value="Unassembled WGS sequence"/>
</dbReference>
<proteinExistence type="predicted"/>
<dbReference type="EMBL" id="NRRV01000005">
    <property type="protein sequence ID" value="MBK1629770.1"/>
    <property type="molecule type" value="Genomic_DNA"/>
</dbReference>
<keyword evidence="1" id="KW-0812">Transmembrane</keyword>
<dbReference type="RefSeq" id="WP_200234059.1">
    <property type="nucleotide sequence ID" value="NZ_NRRV01000005.1"/>
</dbReference>
<name>A0ABS1CD16_9GAMM</name>
<feature type="transmembrane region" description="Helical" evidence="1">
    <location>
        <begin position="70"/>
        <end position="92"/>
    </location>
</feature>
<evidence type="ECO:0000256" key="1">
    <source>
        <dbReference type="SAM" id="Phobius"/>
    </source>
</evidence>
<reference evidence="2 3" key="1">
    <citation type="journal article" date="2020" name="Microorganisms">
        <title>Osmotic Adaptation and Compatible Solute Biosynthesis of Phototrophic Bacteria as Revealed from Genome Analyses.</title>
        <authorList>
            <person name="Imhoff J.F."/>
            <person name="Rahn T."/>
            <person name="Kunzel S."/>
            <person name="Keller A."/>
            <person name="Neulinger S.C."/>
        </authorList>
    </citation>
    <scope>NUCLEOTIDE SEQUENCE [LARGE SCALE GENOMIC DNA]</scope>
    <source>
        <strain evidence="2 3">DSM 6210</strain>
    </source>
</reference>